<dbReference type="OrthoDB" id="6745403at2759"/>
<dbReference type="PANTHER" id="PTHR13116">
    <property type="entry name" value="ER MEMBRANE PROTEIN COMPLEX SUBUNIT 3"/>
    <property type="match status" value="1"/>
</dbReference>
<keyword evidence="5 8" id="KW-1133">Transmembrane helix</keyword>
<dbReference type="AlphaFoldDB" id="I1ZIE4"/>
<protein>
    <recommendedName>
        <fullName evidence="3 7">ER membrane protein complex subunit 3</fullName>
    </recommendedName>
</protein>
<dbReference type="PIRSF" id="PIRSF010045">
    <property type="entry name" value="DUF850_TM_euk"/>
    <property type="match status" value="1"/>
</dbReference>
<dbReference type="PANTHER" id="PTHR13116:SF5">
    <property type="entry name" value="ER MEMBRANE PROTEIN COMPLEX SUBUNIT 3"/>
    <property type="match status" value="1"/>
</dbReference>
<comment type="similarity">
    <text evidence="2 7">Belongs to the EMC3 family.</text>
</comment>
<dbReference type="EMBL" id="JX010555">
    <property type="protein sequence ID" value="AFJ24798.1"/>
    <property type="molecule type" value="mRNA"/>
</dbReference>
<dbReference type="GO" id="GO:0034975">
    <property type="term" value="P:protein folding in endoplasmic reticulum"/>
    <property type="evidence" value="ECO:0007669"/>
    <property type="project" value="TreeGrafter"/>
</dbReference>
<name>I1ZIE4_SCHMD</name>
<keyword evidence="6 8" id="KW-0472">Membrane</keyword>
<evidence type="ECO:0000256" key="1">
    <source>
        <dbReference type="ARBA" id="ARBA00004141"/>
    </source>
</evidence>
<keyword evidence="4 8" id="KW-0812">Transmembrane</keyword>
<comment type="subcellular location">
    <subcellularLocation>
        <location evidence="1">Membrane</location>
        <topology evidence="1">Multi-pass membrane protein</topology>
    </subcellularLocation>
</comment>
<dbReference type="Pfam" id="PF01956">
    <property type="entry name" value="EMC3_TMCO1"/>
    <property type="match status" value="1"/>
</dbReference>
<dbReference type="InterPro" id="IPR008568">
    <property type="entry name" value="EMC3"/>
</dbReference>
<evidence type="ECO:0000256" key="6">
    <source>
        <dbReference type="ARBA" id="ARBA00023136"/>
    </source>
</evidence>
<evidence type="ECO:0000256" key="8">
    <source>
        <dbReference type="SAM" id="Phobius"/>
    </source>
</evidence>
<dbReference type="InterPro" id="IPR002809">
    <property type="entry name" value="EMC3/TMCO1"/>
</dbReference>
<feature type="transmembrane region" description="Helical" evidence="8">
    <location>
        <begin position="113"/>
        <end position="134"/>
    </location>
</feature>
<dbReference type="GO" id="GO:0072546">
    <property type="term" value="C:EMC complex"/>
    <property type="evidence" value="ECO:0007669"/>
    <property type="project" value="TreeGrafter"/>
</dbReference>
<evidence type="ECO:0000256" key="5">
    <source>
        <dbReference type="ARBA" id="ARBA00022989"/>
    </source>
</evidence>
<proteinExistence type="evidence at transcript level"/>
<organism evidence="9">
    <name type="scientific">Schmidtea mediterranea</name>
    <name type="common">Freshwater planarian flatworm</name>
    <dbReference type="NCBI Taxonomy" id="79327"/>
    <lineage>
        <taxon>Eukaryota</taxon>
        <taxon>Metazoa</taxon>
        <taxon>Spiralia</taxon>
        <taxon>Lophotrochozoa</taxon>
        <taxon>Platyhelminthes</taxon>
        <taxon>Rhabditophora</taxon>
        <taxon>Seriata</taxon>
        <taxon>Tricladida</taxon>
        <taxon>Continenticola</taxon>
        <taxon>Geoplanoidea</taxon>
        <taxon>Dugesiidae</taxon>
        <taxon>Schmidtea</taxon>
    </lineage>
</organism>
<evidence type="ECO:0000256" key="7">
    <source>
        <dbReference type="PIRNR" id="PIRNR010045"/>
    </source>
</evidence>
<sequence length="262" mass="29893">MAELFLDSAIRFWVFLPLALITYLFGIIRHYITILITNEKKPDYQAVIDSHALIRSRVLRENGKYLTKQAFNMRRHFFNDLETGFFKVQKRDSTAKNPMTDPSAMSEMVKGNALNVIPMLVIGTWINSAFTGFLTTKVPFPLTYRFKPMLQKGCESLVSLDASWVSSASWYFLNIFGLRSMYGLVLGQDNSAEQPTMMRDPTSAMAAQAGQDSQKAFKTEWEALEIVDHNWVLKDVPSKLMLNGMSSYQNCIHNSNRMITSE</sequence>
<evidence type="ECO:0000313" key="9">
    <source>
        <dbReference type="EMBL" id="AFJ24798.1"/>
    </source>
</evidence>
<evidence type="ECO:0000256" key="3">
    <source>
        <dbReference type="ARBA" id="ARBA00020822"/>
    </source>
</evidence>
<reference evidence="9" key="1">
    <citation type="journal article" date="2012" name="Genes Dev.">
        <title>A molecular wound response program associated with regeneration initiation in planarians.</title>
        <authorList>
            <person name="Wenemoser D."/>
            <person name="Lapan S.W."/>
            <person name="Wilkinson A.W."/>
            <person name="Bell G.W."/>
            <person name="Reddien P.W."/>
        </authorList>
    </citation>
    <scope>NUCLEOTIDE SEQUENCE</scope>
</reference>
<dbReference type="SMART" id="SM01415">
    <property type="entry name" value="DUF106"/>
    <property type="match status" value="1"/>
</dbReference>
<feature type="transmembrane region" description="Helical" evidence="8">
    <location>
        <begin position="12"/>
        <end position="32"/>
    </location>
</feature>
<accession>I1ZIE4</accession>
<evidence type="ECO:0000256" key="2">
    <source>
        <dbReference type="ARBA" id="ARBA00005376"/>
    </source>
</evidence>
<evidence type="ECO:0000256" key="4">
    <source>
        <dbReference type="ARBA" id="ARBA00022692"/>
    </source>
</evidence>